<evidence type="ECO:0000256" key="4">
    <source>
        <dbReference type="ARBA" id="ARBA00022989"/>
    </source>
</evidence>
<dbReference type="Pfam" id="PF05425">
    <property type="entry name" value="CopD"/>
    <property type="match status" value="1"/>
</dbReference>
<comment type="subcellular location">
    <subcellularLocation>
        <location evidence="1">Cell membrane</location>
        <topology evidence="1">Multi-pass membrane protein</topology>
    </subcellularLocation>
</comment>
<dbReference type="InterPro" id="IPR008457">
    <property type="entry name" value="Cu-R_CopD_dom"/>
</dbReference>
<feature type="domain" description="Copper resistance protein D" evidence="7">
    <location>
        <begin position="206"/>
        <end position="305"/>
    </location>
</feature>
<dbReference type="InterPro" id="IPR032694">
    <property type="entry name" value="CopC/D"/>
</dbReference>
<name>A0ABW7X2N2_9NOCA</name>
<evidence type="ECO:0000256" key="3">
    <source>
        <dbReference type="ARBA" id="ARBA00022692"/>
    </source>
</evidence>
<keyword evidence="3 6" id="KW-0812">Transmembrane</keyword>
<dbReference type="PANTHER" id="PTHR34820">
    <property type="entry name" value="INNER MEMBRANE PROTEIN YEBZ"/>
    <property type="match status" value="1"/>
</dbReference>
<comment type="caution">
    <text evidence="8">The sequence shown here is derived from an EMBL/GenBank/DDBJ whole genome shotgun (WGS) entry which is preliminary data.</text>
</comment>
<dbReference type="RefSeq" id="WP_397093012.1">
    <property type="nucleotide sequence ID" value="NZ_JBIRYO010000011.1"/>
</dbReference>
<feature type="transmembrane region" description="Helical" evidence="6">
    <location>
        <begin position="175"/>
        <end position="198"/>
    </location>
</feature>
<feature type="transmembrane region" description="Helical" evidence="6">
    <location>
        <begin position="12"/>
        <end position="34"/>
    </location>
</feature>
<sequence length="309" mass="31447">MSSGATGVRETGALLLIVPAGLLGVGLAWLLTTGSAPAEAAVRVLADGLGATVLGLAALPRLHERLAPPWRMLAALAGAWCVTEFAVLVFEAAEVVGVPARRLAAGQFGTFLTEISGGQVGIAILIATAAVAGCSTLAFRGADTASTDLVLVFTAVAVALRPITGHMSQQAFGSVLAALHALAAGAWFGLLVALALVVRTRGEWAATLPRYSAVALPLIGVVAATGVVNGLVRLGGLGPLLDTGYGRILLAKTTVLAVLLALGWWWRRGWVRLAADHRMDASGSLRRAVLEVTVMAVAFGLAATLAVTA</sequence>
<feature type="transmembrane region" description="Helical" evidence="6">
    <location>
        <begin position="40"/>
        <end position="60"/>
    </location>
</feature>
<evidence type="ECO:0000313" key="9">
    <source>
        <dbReference type="Proteomes" id="UP001611415"/>
    </source>
</evidence>
<feature type="transmembrane region" description="Helical" evidence="6">
    <location>
        <begin position="146"/>
        <end position="163"/>
    </location>
</feature>
<dbReference type="PANTHER" id="PTHR34820:SF4">
    <property type="entry name" value="INNER MEMBRANE PROTEIN YEBZ"/>
    <property type="match status" value="1"/>
</dbReference>
<accession>A0ABW7X2N2</accession>
<dbReference type="Proteomes" id="UP001611415">
    <property type="component" value="Unassembled WGS sequence"/>
</dbReference>
<organism evidence="8 9">
    <name type="scientific">Nocardia xishanensis</name>
    <dbReference type="NCBI Taxonomy" id="238964"/>
    <lineage>
        <taxon>Bacteria</taxon>
        <taxon>Bacillati</taxon>
        <taxon>Actinomycetota</taxon>
        <taxon>Actinomycetes</taxon>
        <taxon>Mycobacteriales</taxon>
        <taxon>Nocardiaceae</taxon>
        <taxon>Nocardia</taxon>
    </lineage>
</organism>
<evidence type="ECO:0000256" key="1">
    <source>
        <dbReference type="ARBA" id="ARBA00004651"/>
    </source>
</evidence>
<evidence type="ECO:0000256" key="5">
    <source>
        <dbReference type="ARBA" id="ARBA00023136"/>
    </source>
</evidence>
<evidence type="ECO:0000256" key="6">
    <source>
        <dbReference type="SAM" id="Phobius"/>
    </source>
</evidence>
<proteinExistence type="predicted"/>
<keyword evidence="9" id="KW-1185">Reference proteome</keyword>
<gene>
    <name evidence="8" type="ORF">ACH49W_18485</name>
</gene>
<feature type="transmembrane region" description="Helical" evidence="6">
    <location>
        <begin position="210"/>
        <end position="232"/>
    </location>
</feature>
<feature type="transmembrane region" description="Helical" evidence="6">
    <location>
        <begin position="72"/>
        <end position="93"/>
    </location>
</feature>
<evidence type="ECO:0000313" key="8">
    <source>
        <dbReference type="EMBL" id="MFI2475367.1"/>
    </source>
</evidence>
<reference evidence="8 9" key="1">
    <citation type="submission" date="2024-10" db="EMBL/GenBank/DDBJ databases">
        <title>The Natural Products Discovery Center: Release of the First 8490 Sequenced Strains for Exploring Actinobacteria Biosynthetic Diversity.</title>
        <authorList>
            <person name="Kalkreuter E."/>
            <person name="Kautsar S.A."/>
            <person name="Yang D."/>
            <person name="Bader C.D."/>
            <person name="Teijaro C.N."/>
            <person name="Fluegel L."/>
            <person name="Davis C.M."/>
            <person name="Simpson J.R."/>
            <person name="Lauterbach L."/>
            <person name="Steele A.D."/>
            <person name="Gui C."/>
            <person name="Meng S."/>
            <person name="Li G."/>
            <person name="Viehrig K."/>
            <person name="Ye F."/>
            <person name="Su P."/>
            <person name="Kiefer A.F."/>
            <person name="Nichols A."/>
            <person name="Cepeda A.J."/>
            <person name="Yan W."/>
            <person name="Fan B."/>
            <person name="Jiang Y."/>
            <person name="Adhikari A."/>
            <person name="Zheng C.-J."/>
            <person name="Schuster L."/>
            <person name="Cowan T.M."/>
            <person name="Smanski M.J."/>
            <person name="Chevrette M.G."/>
            <person name="De Carvalho L.P.S."/>
            <person name="Shen B."/>
        </authorList>
    </citation>
    <scope>NUCLEOTIDE SEQUENCE [LARGE SCALE GENOMIC DNA]</scope>
    <source>
        <strain evidence="8 9">NPDC019275</strain>
    </source>
</reference>
<evidence type="ECO:0000259" key="7">
    <source>
        <dbReference type="Pfam" id="PF05425"/>
    </source>
</evidence>
<feature type="transmembrane region" description="Helical" evidence="6">
    <location>
        <begin position="288"/>
        <end position="307"/>
    </location>
</feature>
<feature type="transmembrane region" description="Helical" evidence="6">
    <location>
        <begin position="120"/>
        <end position="139"/>
    </location>
</feature>
<protein>
    <submittedName>
        <fullName evidence="8">Copper resistance D family protein</fullName>
    </submittedName>
</protein>
<evidence type="ECO:0000256" key="2">
    <source>
        <dbReference type="ARBA" id="ARBA00022475"/>
    </source>
</evidence>
<feature type="transmembrane region" description="Helical" evidence="6">
    <location>
        <begin position="244"/>
        <end position="267"/>
    </location>
</feature>
<keyword evidence="5 6" id="KW-0472">Membrane</keyword>
<dbReference type="EMBL" id="JBIRYO010000011">
    <property type="protein sequence ID" value="MFI2475367.1"/>
    <property type="molecule type" value="Genomic_DNA"/>
</dbReference>
<keyword evidence="2" id="KW-1003">Cell membrane</keyword>
<keyword evidence="4 6" id="KW-1133">Transmembrane helix</keyword>